<evidence type="ECO:0000256" key="3">
    <source>
        <dbReference type="ARBA" id="ARBA00023002"/>
    </source>
</evidence>
<evidence type="ECO:0000256" key="1">
    <source>
        <dbReference type="ARBA" id="ARBA00022630"/>
    </source>
</evidence>
<accession>A0ABS7RIL1</accession>
<sequence length="184" mass="18939">MSVSPENPAGDVVVLVGNPAAGSRTGAVARAVATGLVADRPAAPVVIELADLGSALCSPEDGRVARARDVVRHARVLVVATPVYKAGYTGVLKLFLDGLEPTALASTVAVPVVLTASSAHGVTADLQLRLVLQAVGAHLPVPSFVLEEHRLDRLPDSVDAWQQSHGRVVSAVASAVRLEEVGVR</sequence>
<organism evidence="5 6">
    <name type="scientific">Nocardioides jiangsuensis</name>
    <dbReference type="NCBI Taxonomy" id="2866161"/>
    <lineage>
        <taxon>Bacteria</taxon>
        <taxon>Bacillati</taxon>
        <taxon>Actinomycetota</taxon>
        <taxon>Actinomycetes</taxon>
        <taxon>Propionibacteriales</taxon>
        <taxon>Nocardioidaceae</taxon>
        <taxon>Nocardioides</taxon>
    </lineage>
</organism>
<dbReference type="PANTHER" id="PTHR43408">
    <property type="entry name" value="FMN REDUCTASE (NADPH)"/>
    <property type="match status" value="1"/>
</dbReference>
<dbReference type="InterPro" id="IPR029039">
    <property type="entry name" value="Flavoprotein-like_sf"/>
</dbReference>
<proteinExistence type="predicted"/>
<keyword evidence="3" id="KW-0560">Oxidoreductase</keyword>
<keyword evidence="2" id="KW-0288">FMN</keyword>
<name>A0ABS7RIL1_9ACTN</name>
<evidence type="ECO:0000313" key="6">
    <source>
        <dbReference type="Proteomes" id="UP000754710"/>
    </source>
</evidence>
<dbReference type="PANTHER" id="PTHR43408:SF2">
    <property type="entry name" value="FMN REDUCTASE (NADPH)"/>
    <property type="match status" value="1"/>
</dbReference>
<evidence type="ECO:0000259" key="4">
    <source>
        <dbReference type="Pfam" id="PF03358"/>
    </source>
</evidence>
<evidence type="ECO:0000313" key="5">
    <source>
        <dbReference type="EMBL" id="MBY9074883.1"/>
    </source>
</evidence>
<keyword evidence="1" id="KW-0285">Flavoprotein</keyword>
<gene>
    <name evidence="5" type="ORF">K1X13_08640</name>
</gene>
<dbReference type="EMBL" id="JAIEZQ010000002">
    <property type="protein sequence ID" value="MBY9074883.1"/>
    <property type="molecule type" value="Genomic_DNA"/>
</dbReference>
<dbReference type="RefSeq" id="WP_221024698.1">
    <property type="nucleotide sequence ID" value="NZ_JAIEZQ010000002.1"/>
</dbReference>
<comment type="caution">
    <text evidence="5">The sequence shown here is derived from an EMBL/GenBank/DDBJ whole genome shotgun (WGS) entry which is preliminary data.</text>
</comment>
<protein>
    <submittedName>
        <fullName evidence="5">NAD(P)H-dependent oxidoreductase</fullName>
    </submittedName>
</protein>
<reference evidence="5 6" key="1">
    <citation type="submission" date="2021-08" db="EMBL/GenBank/DDBJ databases">
        <title>Nocardioides bacterium WL0053 sp. nov., isolated from the sediment.</title>
        <authorList>
            <person name="Wang L."/>
            <person name="Zhang D."/>
            <person name="Zhang A."/>
        </authorList>
    </citation>
    <scope>NUCLEOTIDE SEQUENCE [LARGE SCALE GENOMIC DNA]</scope>
    <source>
        <strain evidence="5 6">WL0053</strain>
    </source>
</reference>
<dbReference type="Gene3D" id="3.40.50.360">
    <property type="match status" value="1"/>
</dbReference>
<keyword evidence="6" id="KW-1185">Reference proteome</keyword>
<dbReference type="InterPro" id="IPR051814">
    <property type="entry name" value="NAD(P)H-dep_FMN_reductase"/>
</dbReference>
<dbReference type="Proteomes" id="UP000754710">
    <property type="component" value="Unassembled WGS sequence"/>
</dbReference>
<dbReference type="Pfam" id="PF03358">
    <property type="entry name" value="FMN_red"/>
    <property type="match status" value="1"/>
</dbReference>
<evidence type="ECO:0000256" key="2">
    <source>
        <dbReference type="ARBA" id="ARBA00022643"/>
    </source>
</evidence>
<dbReference type="InterPro" id="IPR005025">
    <property type="entry name" value="FMN_Rdtase-like_dom"/>
</dbReference>
<dbReference type="SUPFAM" id="SSF52218">
    <property type="entry name" value="Flavoproteins"/>
    <property type="match status" value="1"/>
</dbReference>
<feature type="domain" description="NADPH-dependent FMN reductase-like" evidence="4">
    <location>
        <begin position="12"/>
        <end position="145"/>
    </location>
</feature>